<gene>
    <name evidence="4" type="ORF">CJ030_MR7G014380</name>
    <name evidence="5" type="ORF">CJ030_MR7G014390</name>
</gene>
<feature type="domain" description="Cyclic nucleotide-binding" evidence="3">
    <location>
        <begin position="103"/>
        <end position="171"/>
    </location>
</feature>
<reference evidence="4" key="1">
    <citation type="submission" date="2018-07" db="EMBL/GenBank/DDBJ databases">
        <authorList>
            <person name="Gao Z.-S."/>
            <person name="Jia H.-M."/>
            <person name="Jia H.-J."/>
            <person name="Cai Q.-L."/>
            <person name="Wang Y."/>
            <person name="Zhao H.-B."/>
        </authorList>
    </citation>
    <scope>NUCLEOTIDE SEQUENCE</scope>
    <source>
        <tissue evidence="4">Leaves</tissue>
    </source>
</reference>
<accession>A0A6A1V0R9</accession>
<dbReference type="Pfam" id="PF00027">
    <property type="entry name" value="cNMP_binding"/>
    <property type="match status" value="1"/>
</dbReference>
<evidence type="ECO:0000313" key="4">
    <source>
        <dbReference type="EMBL" id="KAB1206235.1"/>
    </source>
</evidence>
<evidence type="ECO:0000256" key="1">
    <source>
        <dbReference type="ARBA" id="ARBA00023286"/>
    </source>
</evidence>
<dbReference type="SUPFAM" id="SSF51206">
    <property type="entry name" value="cAMP-binding domain-like"/>
    <property type="match status" value="1"/>
</dbReference>
<keyword evidence="6" id="KW-1185">Reference proteome</keyword>
<evidence type="ECO:0000313" key="6">
    <source>
        <dbReference type="Proteomes" id="UP000516437"/>
    </source>
</evidence>
<keyword evidence="1" id="KW-1071">Ligand-gated ion channel</keyword>
<organism evidence="4 6">
    <name type="scientific">Morella rubra</name>
    <name type="common">Chinese bayberry</name>
    <dbReference type="NCBI Taxonomy" id="262757"/>
    <lineage>
        <taxon>Eukaryota</taxon>
        <taxon>Viridiplantae</taxon>
        <taxon>Streptophyta</taxon>
        <taxon>Embryophyta</taxon>
        <taxon>Tracheophyta</taxon>
        <taxon>Spermatophyta</taxon>
        <taxon>Magnoliopsida</taxon>
        <taxon>eudicotyledons</taxon>
        <taxon>Gunneridae</taxon>
        <taxon>Pentapetalae</taxon>
        <taxon>rosids</taxon>
        <taxon>fabids</taxon>
        <taxon>Fagales</taxon>
        <taxon>Myricaceae</taxon>
        <taxon>Morella</taxon>
    </lineage>
</organism>
<reference evidence="4" key="3">
    <citation type="submission" date="2019-09" db="EMBL/GenBank/DDBJ databases">
        <authorList>
            <person name="Gao Z."/>
        </authorList>
    </citation>
    <scope>NUCLEOTIDE SEQUENCE</scope>
    <source>
        <tissue evidence="4">Leaves</tissue>
    </source>
</reference>
<dbReference type="PANTHER" id="PTHR45651:SF68">
    <property type="entry name" value="ION TRANSPORT DOMAIN-CONTAINING PROTEIN"/>
    <property type="match status" value="1"/>
</dbReference>
<sequence>MQTYMQLATETLEKITRKLKYKRLDIQLWLSNNGIKDKGLQEEIMCSIRDIIKRKEDFDEHRPLLNLPQKHKRDIKRLVCKSLLENVPTLGKASKDKYLWSLICDSLKPVYLIENTYIIRQGEVLDAMLFINQGTVCTFSTNDENGIRCLNKGDFFGEELLNWVLAPLASSGPSEQIPLSKITLKCKTKVEVFSLWVDDLKNIVSGNHLRIKKFRRIIGCTDAKDELEDLAAKSLQAAFAAFHRHMADPKQKTRTSLARKATKCAMCFS</sequence>
<dbReference type="PANTHER" id="PTHR45651">
    <property type="entry name" value="CYCLIC NUCLEOTIDE-GATED ION CHANNEL 15-RELATED-RELATED"/>
    <property type="match status" value="1"/>
</dbReference>
<dbReference type="GO" id="GO:0016020">
    <property type="term" value="C:membrane"/>
    <property type="evidence" value="ECO:0007669"/>
    <property type="project" value="UniProtKB-SubCell"/>
</dbReference>
<dbReference type="InterPro" id="IPR014710">
    <property type="entry name" value="RmlC-like_jellyroll"/>
</dbReference>
<dbReference type="PROSITE" id="PS50042">
    <property type="entry name" value="CNMP_BINDING_3"/>
    <property type="match status" value="1"/>
</dbReference>
<dbReference type="GO" id="GO:0034220">
    <property type="term" value="P:monoatomic ion transmembrane transport"/>
    <property type="evidence" value="ECO:0007669"/>
    <property type="project" value="UniProtKB-KW"/>
</dbReference>
<dbReference type="AlphaFoldDB" id="A0A6A1V0R9"/>
<dbReference type="InterPro" id="IPR000595">
    <property type="entry name" value="cNMP-bd_dom"/>
</dbReference>
<dbReference type="OrthoDB" id="421226at2759"/>
<evidence type="ECO:0000313" key="5">
    <source>
        <dbReference type="EMBL" id="KAB1206245.1"/>
    </source>
</evidence>
<evidence type="ECO:0000256" key="2">
    <source>
        <dbReference type="ARBA" id="ARBA00023303"/>
    </source>
</evidence>
<dbReference type="Proteomes" id="UP000516437">
    <property type="component" value="Chromosome 7"/>
</dbReference>
<dbReference type="EMBL" id="RXIC02000025">
    <property type="protein sequence ID" value="KAB1206245.1"/>
    <property type="molecule type" value="Genomic_DNA"/>
</dbReference>
<protein>
    <submittedName>
        <fullName evidence="4">Cyclic nucleotide-gated ion channel 1</fullName>
    </submittedName>
</protein>
<evidence type="ECO:0000259" key="3">
    <source>
        <dbReference type="PROSITE" id="PS50042"/>
    </source>
</evidence>
<dbReference type="SMART" id="SM00100">
    <property type="entry name" value="cNMP"/>
    <property type="match status" value="1"/>
</dbReference>
<name>A0A6A1V0R9_9ROSI</name>
<proteinExistence type="predicted"/>
<comment type="caution">
    <text evidence="4">The sequence shown here is derived from an EMBL/GenBank/DDBJ whole genome shotgun (WGS) entry which is preliminary data.</text>
</comment>
<keyword evidence="2" id="KW-0407">Ion channel</keyword>
<keyword evidence="1" id="KW-0406">Ion transport</keyword>
<keyword evidence="1" id="KW-0813">Transport</keyword>
<dbReference type="InterPro" id="IPR018490">
    <property type="entry name" value="cNMP-bd_dom_sf"/>
</dbReference>
<dbReference type="CDD" id="cd00038">
    <property type="entry name" value="CAP_ED"/>
    <property type="match status" value="1"/>
</dbReference>
<dbReference type="EMBL" id="RXIC02000025">
    <property type="protein sequence ID" value="KAB1206235.1"/>
    <property type="molecule type" value="Genomic_DNA"/>
</dbReference>
<dbReference type="Gene3D" id="2.60.120.10">
    <property type="entry name" value="Jelly Rolls"/>
    <property type="match status" value="1"/>
</dbReference>
<reference evidence="4 6" key="2">
    <citation type="journal article" date="2019" name="Plant Biotechnol. J.">
        <title>The red bayberry genome and genetic basis of sex determination.</title>
        <authorList>
            <person name="Jia H.M."/>
            <person name="Jia H.J."/>
            <person name="Cai Q.L."/>
            <person name="Wang Y."/>
            <person name="Zhao H.B."/>
            <person name="Yang W.F."/>
            <person name="Wang G.Y."/>
            <person name="Li Y.H."/>
            <person name="Zhan D.L."/>
            <person name="Shen Y.T."/>
            <person name="Niu Q.F."/>
            <person name="Chang L."/>
            <person name="Qiu J."/>
            <person name="Zhao L."/>
            <person name="Xie H.B."/>
            <person name="Fu W.Y."/>
            <person name="Jin J."/>
            <person name="Li X.W."/>
            <person name="Jiao Y."/>
            <person name="Zhou C.C."/>
            <person name="Tu T."/>
            <person name="Chai C.Y."/>
            <person name="Gao J.L."/>
            <person name="Fan L.J."/>
            <person name="van de Weg E."/>
            <person name="Wang J.Y."/>
            <person name="Gao Z.S."/>
        </authorList>
    </citation>
    <scope>NUCLEOTIDE SEQUENCE [LARGE SCALE GENOMIC DNA]</scope>
    <source>
        <tissue evidence="4">Leaves</tissue>
    </source>
</reference>